<dbReference type="Gene3D" id="3.40.50.300">
    <property type="entry name" value="P-loop containing nucleotide triphosphate hydrolases"/>
    <property type="match status" value="1"/>
</dbReference>
<evidence type="ECO:0000313" key="1">
    <source>
        <dbReference type="EMBL" id="CAE0687538.1"/>
    </source>
</evidence>
<dbReference type="InterPro" id="IPR052736">
    <property type="entry name" value="Stf3_sulfotransferase"/>
</dbReference>
<evidence type="ECO:0000313" key="3">
    <source>
        <dbReference type="Proteomes" id="UP000789595"/>
    </source>
</evidence>
<evidence type="ECO:0000313" key="2">
    <source>
        <dbReference type="EMBL" id="CAH0367778.1"/>
    </source>
</evidence>
<dbReference type="EMBL" id="CAKKNE010000002">
    <property type="protein sequence ID" value="CAH0367778.1"/>
    <property type="molecule type" value="Genomic_DNA"/>
</dbReference>
<dbReference type="PANTHER" id="PTHR36451">
    <property type="entry name" value="PAPS-DEPENDENT SULFOTRANSFERASE STF3"/>
    <property type="match status" value="1"/>
</dbReference>
<proteinExistence type="predicted"/>
<sequence length="439" mass="48491">MTPQLLRNVKRQTWLLTYVLLPLIRALDWLLCKRHFGLRLLDPNHLITRRLDPRRLMQKARAIAGDGPFHLPDALVEDRLRRAQAALRDANLKGLGAPGDLVVGLPAVAVLERRLTRALVADLRVTRAVALDGAYFASPPGEDALIITGPPRSGTTLLLELLACDEETWRPLTGPEALVPGAVDGDGAVLTSALAGQALAFQSTKEAHYEEVDGPTECRSLLENAGAPYVFWWVLGLTGPLDAWLADDARRRSDYAFYRQELAAVRLAGGRADTRRWLLKDPCHLFSLDELFDTLPNARVVWLHRDPATVSASLCALLSKVWRLLYRAEASPSPPRFNDAVVAYLGKLLDAGLAFRRRRPGAAVHDLLTTDLADDPLLEVARVYAFAGEALSDAARAKMKKLLADRSKAPRHVYAAADFGLEPADLDRRFAKYKREFGV</sequence>
<reference evidence="1" key="1">
    <citation type="submission" date="2021-01" db="EMBL/GenBank/DDBJ databases">
        <authorList>
            <person name="Corre E."/>
            <person name="Pelletier E."/>
            <person name="Niang G."/>
            <person name="Scheremetjew M."/>
            <person name="Finn R."/>
            <person name="Kale V."/>
            <person name="Holt S."/>
            <person name="Cochrane G."/>
            <person name="Meng A."/>
            <person name="Brown T."/>
            <person name="Cohen L."/>
        </authorList>
    </citation>
    <scope>NUCLEOTIDE SEQUENCE</scope>
    <source>
        <strain evidence="1">CCMP1756</strain>
    </source>
</reference>
<dbReference type="EMBL" id="HBIW01003603">
    <property type="protein sequence ID" value="CAE0687538.1"/>
    <property type="molecule type" value="Transcribed_RNA"/>
</dbReference>
<gene>
    <name evidence="1" type="ORF">PCAL00307_LOCUS2972</name>
    <name evidence="2" type="ORF">PECAL_2P08170</name>
</gene>
<dbReference type="Pfam" id="PF13469">
    <property type="entry name" value="Sulfotransfer_3"/>
    <property type="match status" value="1"/>
</dbReference>
<reference evidence="2" key="2">
    <citation type="submission" date="2021-11" db="EMBL/GenBank/DDBJ databases">
        <authorList>
            <consortium name="Genoscope - CEA"/>
            <person name="William W."/>
        </authorList>
    </citation>
    <scope>NUCLEOTIDE SEQUENCE</scope>
</reference>
<protein>
    <submittedName>
        <fullName evidence="1">Uncharacterized protein</fullName>
    </submittedName>
</protein>
<organism evidence="1">
    <name type="scientific">Pelagomonas calceolata</name>
    <dbReference type="NCBI Taxonomy" id="35677"/>
    <lineage>
        <taxon>Eukaryota</taxon>
        <taxon>Sar</taxon>
        <taxon>Stramenopiles</taxon>
        <taxon>Ochrophyta</taxon>
        <taxon>Pelagophyceae</taxon>
        <taxon>Pelagomonadales</taxon>
        <taxon>Pelagomonadaceae</taxon>
        <taxon>Pelagomonas</taxon>
    </lineage>
</organism>
<dbReference type="Proteomes" id="UP000789595">
    <property type="component" value="Unassembled WGS sequence"/>
</dbReference>
<keyword evidence="3" id="KW-1185">Reference proteome</keyword>
<name>A0A7S3ZM22_9STRA</name>
<dbReference type="SUPFAM" id="SSF52540">
    <property type="entry name" value="P-loop containing nucleoside triphosphate hydrolases"/>
    <property type="match status" value="1"/>
</dbReference>
<dbReference type="AlphaFoldDB" id="A0A7S3ZM22"/>
<dbReference type="PANTHER" id="PTHR36451:SF1">
    <property type="entry name" value="OMEGA-HYDROXY-BETA-DIHYDROMENAQUINONE-9 SULFOTRANSFERASE STF3"/>
    <property type="match status" value="1"/>
</dbReference>
<dbReference type="InterPro" id="IPR027417">
    <property type="entry name" value="P-loop_NTPase"/>
</dbReference>
<dbReference type="OrthoDB" id="429813at2759"/>
<accession>A0A7S3ZM22</accession>